<keyword evidence="2" id="KW-1185">Reference proteome</keyword>
<dbReference type="RefSeq" id="WP_111395099.1">
    <property type="nucleotide sequence ID" value="NZ_JBJINY010000026.1"/>
</dbReference>
<sequence length="264" mass="29499">MQKLILILAAFFISPIVGLAQSKVWLDLDGVYWQKYGLETYGDVNSLFSGTVKSWLGLNMGKSWSMGLMGDYSSYRSQEQDFAVQFPVYAPARDENGNLVVTGYQSEIFQLARKNEGMSFGLFLRKDIALGQKTSLNLSFFGLGGGKQSGQFEVYPGALPSWSSYYPCLNCLSVVAGPFISDFEESTWRFGMDLGFAYELKTWLSLGLRANALQFVKSSITPITNNPADSTWIPIYQLPYGDRHEFGSGVAREGVRFSVQFRPF</sequence>
<evidence type="ECO:0000313" key="2">
    <source>
        <dbReference type="Proteomes" id="UP000248917"/>
    </source>
</evidence>
<proteinExistence type="predicted"/>
<dbReference type="AlphaFoldDB" id="A0A326RIF7"/>
<evidence type="ECO:0008006" key="3">
    <source>
        <dbReference type="Google" id="ProtNLM"/>
    </source>
</evidence>
<organism evidence="1 2">
    <name type="scientific">Algoriphagus aquaeductus</name>
    <dbReference type="NCBI Taxonomy" id="475299"/>
    <lineage>
        <taxon>Bacteria</taxon>
        <taxon>Pseudomonadati</taxon>
        <taxon>Bacteroidota</taxon>
        <taxon>Cytophagia</taxon>
        <taxon>Cytophagales</taxon>
        <taxon>Cyclobacteriaceae</taxon>
        <taxon>Algoriphagus</taxon>
    </lineage>
</organism>
<gene>
    <name evidence="1" type="ORF">CLV31_12820</name>
</gene>
<name>A0A326RIF7_9BACT</name>
<protein>
    <recommendedName>
        <fullName evidence="3">Outer membrane protein with beta-barrel domain</fullName>
    </recommendedName>
</protein>
<dbReference type="OrthoDB" id="825352at2"/>
<comment type="caution">
    <text evidence="1">The sequence shown here is derived from an EMBL/GenBank/DDBJ whole genome shotgun (WGS) entry which is preliminary data.</text>
</comment>
<dbReference type="Proteomes" id="UP000248917">
    <property type="component" value="Unassembled WGS sequence"/>
</dbReference>
<reference evidence="1 2" key="1">
    <citation type="submission" date="2018-06" db="EMBL/GenBank/DDBJ databases">
        <title>Genomic Encyclopedia of Archaeal and Bacterial Type Strains, Phase II (KMG-II): from individual species to whole genera.</title>
        <authorList>
            <person name="Goeker M."/>
        </authorList>
    </citation>
    <scope>NUCLEOTIDE SEQUENCE [LARGE SCALE GENOMIC DNA]</scope>
    <source>
        <strain evidence="1 2">T4</strain>
    </source>
</reference>
<dbReference type="EMBL" id="QKTX01000028">
    <property type="protein sequence ID" value="PZV76048.1"/>
    <property type="molecule type" value="Genomic_DNA"/>
</dbReference>
<accession>A0A326RIF7</accession>
<evidence type="ECO:0000313" key="1">
    <source>
        <dbReference type="EMBL" id="PZV76048.1"/>
    </source>
</evidence>